<name>A0A0P7HZS5_9RHOB</name>
<reference evidence="1 2" key="1">
    <citation type="submission" date="2015-09" db="EMBL/GenBank/DDBJ databases">
        <title>Draft genome sequence of Aliiroseovarius crassostreae CV919-312TSm, the causative agent of Roseovarius Oyster Disease (formerly Juvenile Oyster Disease).</title>
        <authorList>
            <person name="Kessner L."/>
            <person name="Spinard E."/>
            <person name="Nelson D."/>
        </authorList>
    </citation>
    <scope>NUCLEOTIDE SEQUENCE [LARGE SCALE GENOMIC DNA]</scope>
    <source>
        <strain evidence="1 2">CV919-312</strain>
    </source>
</reference>
<dbReference type="Proteomes" id="UP000050471">
    <property type="component" value="Unassembled WGS sequence"/>
</dbReference>
<gene>
    <name evidence="1" type="ORF">AKJ29_07320</name>
</gene>
<protein>
    <submittedName>
        <fullName evidence="1">Uncharacterized protein</fullName>
    </submittedName>
</protein>
<keyword evidence="2" id="KW-1185">Reference proteome</keyword>
<evidence type="ECO:0000313" key="2">
    <source>
        <dbReference type="Proteomes" id="UP000050471"/>
    </source>
</evidence>
<comment type="caution">
    <text evidence="1">The sequence shown here is derived from an EMBL/GenBank/DDBJ whole genome shotgun (WGS) entry which is preliminary data.</text>
</comment>
<organism evidence="1 2">
    <name type="scientific">Aliiroseovarius crassostreae</name>
    <dbReference type="NCBI Taxonomy" id="154981"/>
    <lineage>
        <taxon>Bacteria</taxon>
        <taxon>Pseudomonadati</taxon>
        <taxon>Pseudomonadota</taxon>
        <taxon>Alphaproteobacteria</taxon>
        <taxon>Rhodobacterales</taxon>
        <taxon>Paracoccaceae</taxon>
        <taxon>Aliiroseovarius</taxon>
    </lineage>
</organism>
<dbReference type="STRING" id="154981.AKJ29_07320"/>
<dbReference type="EMBL" id="LKBA01000019">
    <property type="protein sequence ID" value="KPN62087.1"/>
    <property type="molecule type" value="Genomic_DNA"/>
</dbReference>
<proteinExistence type="predicted"/>
<sequence length="196" mass="22015">MMHTGQAIEMLSEELNIKHSVVEDVVKRLRKAEYLPSSSGRGRSAHHVSDLEVARLLIALMSSEGAAGAAERCKFFASLPLQPSVSTFPKSWTLKEERDTFEQHLVALLRFLRREPDQAGNVYISTEIYLGAAAIVYEDRPRDPEQHFSTRFEAPIELSFEERHPYWSGVHRSAEIVGAVLARIAARVDLEAAQQS</sequence>
<evidence type="ECO:0000313" key="1">
    <source>
        <dbReference type="EMBL" id="KPN62087.1"/>
    </source>
</evidence>
<accession>A0A0P7HZS5</accession>
<dbReference type="AlphaFoldDB" id="A0A0P7HZS5"/>